<keyword evidence="3" id="KW-1003">Cell membrane</keyword>
<evidence type="ECO:0000313" key="16">
    <source>
        <dbReference type="FlyBase" id="FBgn0263930"/>
    </source>
</evidence>
<comment type="subcellular location">
    <subcellularLocation>
        <location evidence="1 12">Cell membrane</location>
        <topology evidence="1 12">Lipid-anchor</topology>
        <topology evidence="1 12">GPI-anchor</topology>
    </subcellularLocation>
</comment>
<dbReference type="EMBL" id="AB052367">
    <property type="protein sequence ID" value="BAB60703.1"/>
    <property type="molecule type" value="Genomic_DNA"/>
</dbReference>
<dbReference type="PANTHER" id="PTHR10822">
    <property type="entry name" value="GLYPICAN"/>
    <property type="match status" value="1"/>
</dbReference>
<dbReference type="AlphaFoldDB" id="Q966V5"/>
<keyword evidence="7 12" id="KW-0472">Membrane</keyword>
<feature type="compositionally biased region" description="Polar residues" evidence="13">
    <location>
        <begin position="117"/>
        <end position="127"/>
    </location>
</feature>
<keyword evidence="5 14" id="KW-0732">Signal</keyword>
<sequence length="623" mass="68791">MAARSVRLAQLLLFTLLCGFVGLSAAKHLDLDGIHHHQHHLHSATTHHRRRLQRDSRAKDAVGGSTHQCDAVKSYFESIDIKSSGTYSEKGRHLRRKLLQQCHGAGAAGQSRRNVRATASSPHQQPARSPRDECQSHVLELAQISENMTHSLFSKVYTRMVPSSRMMIHQLYTEIMNHLIYTSNYTNSNGQLGRRGIGSVQSNLEEAVRHFFVQLFPVAYHQMVHLSKNNLGDLHEDYVNCLQHNFDEMHPFGDIPQQVQSNLGKSVHMSNVFMNALLQAAEVLSEADALYGEQLTDTCKLHLLKMHYCPNCNGHHSSSRSETKLCYGYCKNVMRGCSAEYAGLLDSPWSGVVDSLNNLVTTHILSDTGIINVIKHLQTYFSEAIMAAMHNGPELEKKVKKTCGTPSLTPYSSGEPDARPPPHKNNVKWATDPDPGMVLFLSTIDKSKEFYTTIVDNFCDEQQHSRDDHSCWSGDRFGDYTQLLINPGTDSQRYNPEVPFNAKAQTGKLNELVDKLFKIRKSIGAAAPSNSIQATHDIQNDMGEGSGGGEGQIGDDEEEYGGAHGSGDGSGDGPHTPIEESEGTTTNEVESRDSGKTSGSNPLEGTATWMLLTLVTMLFSSCS</sequence>
<gene>
    <name evidence="15 16" type="primary">dally</name>
    <name evidence="16" type="ORF">CG4974</name>
</gene>
<keyword evidence="8" id="KW-0325">Glycoprotein</keyword>
<evidence type="ECO:0000256" key="4">
    <source>
        <dbReference type="ARBA" id="ARBA00022622"/>
    </source>
</evidence>
<dbReference type="OrthoDB" id="6380619at2759"/>
<evidence type="ECO:0000256" key="10">
    <source>
        <dbReference type="ARBA" id="ARBA00023288"/>
    </source>
</evidence>
<evidence type="ECO:0000256" key="2">
    <source>
        <dbReference type="ARBA" id="ARBA00010260"/>
    </source>
</evidence>
<evidence type="ECO:0000256" key="5">
    <source>
        <dbReference type="ARBA" id="ARBA00022729"/>
    </source>
</evidence>
<accession>Q966V5</accession>
<dbReference type="PANTHER" id="PTHR10822:SF29">
    <property type="entry name" value="DIVISION ABNORMALLY DELAYED PROTEIN"/>
    <property type="match status" value="1"/>
</dbReference>
<keyword evidence="9 12" id="KW-0357">Heparan sulfate</keyword>
<evidence type="ECO:0000256" key="12">
    <source>
        <dbReference type="RuleBase" id="RU003519"/>
    </source>
</evidence>
<evidence type="ECO:0000256" key="8">
    <source>
        <dbReference type="ARBA" id="ARBA00023180"/>
    </source>
</evidence>
<evidence type="ECO:0000256" key="13">
    <source>
        <dbReference type="SAM" id="MobiDB-lite"/>
    </source>
</evidence>
<dbReference type="GO" id="GO:0005886">
    <property type="term" value="C:plasma membrane"/>
    <property type="evidence" value="ECO:0007669"/>
    <property type="project" value="UniProtKB-SubCell"/>
</dbReference>
<feature type="signal peptide" evidence="14">
    <location>
        <begin position="1"/>
        <end position="26"/>
    </location>
</feature>
<evidence type="ECO:0000256" key="11">
    <source>
        <dbReference type="RuleBase" id="RU003518"/>
    </source>
</evidence>
<evidence type="ECO:0000256" key="1">
    <source>
        <dbReference type="ARBA" id="ARBA00004609"/>
    </source>
</evidence>
<keyword evidence="4 12" id="KW-0336">GPI-anchor</keyword>
<evidence type="ECO:0000256" key="6">
    <source>
        <dbReference type="ARBA" id="ARBA00022974"/>
    </source>
</evidence>
<dbReference type="GO" id="GO:0098552">
    <property type="term" value="C:side of membrane"/>
    <property type="evidence" value="ECO:0007669"/>
    <property type="project" value="UniProtKB-KW"/>
</dbReference>
<comment type="similarity">
    <text evidence="2 11">Belongs to the glypican family.</text>
</comment>
<dbReference type="ExpressionAtlas" id="Q966V5">
    <property type="expression patterns" value="baseline and differential"/>
</dbReference>
<protein>
    <submittedName>
        <fullName evidence="15">Dally</fullName>
    </submittedName>
</protein>
<name>Q966V5_DROME</name>
<feature type="region of interest" description="Disordered" evidence="13">
    <location>
        <begin position="102"/>
        <end position="133"/>
    </location>
</feature>
<organism evidence="15">
    <name type="scientific">Drosophila melanogaster</name>
    <name type="common">Fruit fly</name>
    <dbReference type="NCBI Taxonomy" id="7227"/>
    <lineage>
        <taxon>Eukaryota</taxon>
        <taxon>Metazoa</taxon>
        <taxon>Ecdysozoa</taxon>
        <taxon>Arthropoda</taxon>
        <taxon>Hexapoda</taxon>
        <taxon>Insecta</taxon>
        <taxon>Pterygota</taxon>
        <taxon>Neoptera</taxon>
        <taxon>Endopterygota</taxon>
        <taxon>Diptera</taxon>
        <taxon>Brachycera</taxon>
        <taxon>Muscomorpha</taxon>
        <taxon>Ephydroidea</taxon>
        <taxon>Drosophilidae</taxon>
        <taxon>Drosophila</taxon>
        <taxon>Sophophora</taxon>
    </lineage>
</organism>
<feature type="compositionally biased region" description="Gly residues" evidence="13">
    <location>
        <begin position="562"/>
        <end position="572"/>
    </location>
</feature>
<dbReference type="VEuPathDB" id="VectorBase:FBgn0263930"/>
<dbReference type="FlyBase" id="FBgn0263930">
    <property type="gene designation" value="dally"/>
</dbReference>
<dbReference type="InterPro" id="IPR001863">
    <property type="entry name" value="Glypican"/>
</dbReference>
<dbReference type="AGR" id="FB:FBgn0263930"/>
<keyword evidence="10 12" id="KW-0449">Lipoprotein</keyword>
<evidence type="ECO:0000256" key="3">
    <source>
        <dbReference type="ARBA" id="ARBA00022475"/>
    </source>
</evidence>
<keyword evidence="6 12" id="KW-0654">Proteoglycan</keyword>
<dbReference type="GO" id="GO:0009966">
    <property type="term" value="P:regulation of signal transduction"/>
    <property type="evidence" value="ECO:0007669"/>
    <property type="project" value="InterPro"/>
</dbReference>
<feature type="chain" id="PRO_5004321354" evidence="14">
    <location>
        <begin position="27"/>
        <end position="623"/>
    </location>
</feature>
<evidence type="ECO:0000256" key="7">
    <source>
        <dbReference type="ARBA" id="ARBA00023136"/>
    </source>
</evidence>
<dbReference type="Pfam" id="PF01153">
    <property type="entry name" value="Glypican"/>
    <property type="match status" value="1"/>
</dbReference>
<proteinExistence type="inferred from homology"/>
<feature type="region of interest" description="Disordered" evidence="13">
    <location>
        <begin position="530"/>
        <end position="604"/>
    </location>
</feature>
<evidence type="ECO:0000256" key="14">
    <source>
        <dbReference type="SAM" id="SignalP"/>
    </source>
</evidence>
<reference evidence="15" key="1">
    <citation type="submission" date="2000-12" db="EMBL/GenBank/DDBJ databases">
        <title>Transcriptional and Rosttranscriptional Regulation of the dally Gene, a Drosophila Integral Membrane Proteoglycan.</title>
        <authorList>
            <person name="Tsuda M."/>
            <person name="Izumi S."/>
            <person name="Nakato H."/>
        </authorList>
    </citation>
    <scope>NUCLEOTIDE SEQUENCE</scope>
</reference>
<evidence type="ECO:0000256" key="9">
    <source>
        <dbReference type="ARBA" id="ARBA00023207"/>
    </source>
</evidence>
<comment type="function">
    <text evidence="12">Cell surface proteoglycan.</text>
</comment>
<evidence type="ECO:0000313" key="15">
    <source>
        <dbReference type="EMBL" id="BAB60703.1"/>
    </source>
</evidence>